<dbReference type="GeneID" id="89452466"/>
<dbReference type="Proteomes" id="UP000002297">
    <property type="component" value="Chromosome"/>
</dbReference>
<gene>
    <name evidence="2" type="ordered locus">CA2559_03375</name>
</gene>
<feature type="signal peptide" evidence="1">
    <location>
        <begin position="1"/>
        <end position="20"/>
    </location>
</feature>
<dbReference type="OrthoDB" id="1143271at2"/>
<evidence type="ECO:0000256" key="1">
    <source>
        <dbReference type="SAM" id="SignalP"/>
    </source>
</evidence>
<dbReference type="eggNOG" id="ENOG502ZBS7">
    <property type="taxonomic scope" value="Bacteria"/>
</dbReference>
<keyword evidence="3" id="KW-1185">Reference proteome</keyword>
<keyword evidence="1" id="KW-0732">Signal</keyword>
<organism evidence="2 3">
    <name type="scientific">Croceibacter atlanticus (strain ATCC BAA-628 / JCM 21780 / CIP 108009 / IAM 15332 / KCTC 12090 / HTCC2559)</name>
    <dbReference type="NCBI Taxonomy" id="216432"/>
    <lineage>
        <taxon>Bacteria</taxon>
        <taxon>Pseudomonadati</taxon>
        <taxon>Bacteroidota</taxon>
        <taxon>Flavobacteriia</taxon>
        <taxon>Flavobacteriales</taxon>
        <taxon>Flavobacteriaceae</taxon>
        <taxon>Croceibacter</taxon>
    </lineage>
</organism>
<sequence>MKSLYFLVVTCLLFVTTTSAQRNYNDSYNRIGLQGGLTIFDIKTDNFNTNSAEGFKAGFTTRGAFYNNFDLIYGLNFYDLNVNIKARETVASQERDVEFGIFGVQLNLLASYNIIEQHLSIEAGPALLINSKLTTNEQYENYIIDGYTTLTAKEIEDISKINGVAIVGLTGGFENVRLWAQYQYGFTNILNGLNDENLTETTEDFKGNLSLIAVGLVFYL</sequence>
<name>A3U697_CROAH</name>
<dbReference type="EMBL" id="CP002046">
    <property type="protein sequence ID" value="EAP87764.1"/>
    <property type="molecule type" value="Genomic_DNA"/>
</dbReference>
<dbReference type="STRING" id="216432.CA2559_03375"/>
<proteinExistence type="predicted"/>
<feature type="chain" id="PRO_5002660470" description="Outer membrane protein beta-barrel domain-containing protein" evidence="1">
    <location>
        <begin position="21"/>
        <end position="220"/>
    </location>
</feature>
<evidence type="ECO:0000313" key="2">
    <source>
        <dbReference type="EMBL" id="EAP87764.1"/>
    </source>
</evidence>
<reference evidence="2 3" key="1">
    <citation type="journal article" date="2010" name="J. Bacteriol.">
        <title>The complete genome sequence of Croceibacter atlanticus HTCC2559T.</title>
        <authorList>
            <person name="Oh H.M."/>
            <person name="Kang I."/>
            <person name="Ferriera S."/>
            <person name="Giovannoni S.J."/>
            <person name="Cho J.C."/>
        </authorList>
    </citation>
    <scope>NUCLEOTIDE SEQUENCE [LARGE SCALE GENOMIC DNA]</scope>
    <source>
        <strain evidence="3">ATCC BAA-628 / HTCC2559 / KCTC 12090</strain>
    </source>
</reference>
<evidence type="ECO:0008006" key="4">
    <source>
        <dbReference type="Google" id="ProtNLM"/>
    </source>
</evidence>
<accession>A3U697</accession>
<evidence type="ECO:0000313" key="3">
    <source>
        <dbReference type="Proteomes" id="UP000002297"/>
    </source>
</evidence>
<dbReference type="RefSeq" id="WP_013186440.1">
    <property type="nucleotide sequence ID" value="NC_014230.1"/>
</dbReference>
<dbReference type="HOGENOM" id="CLU_098265_0_0_10"/>
<dbReference type="KEGG" id="cat:CA2559_03375"/>
<protein>
    <recommendedName>
        <fullName evidence="4">Outer membrane protein beta-barrel domain-containing protein</fullName>
    </recommendedName>
</protein>
<dbReference type="AlphaFoldDB" id="A3U697"/>